<dbReference type="Proteomes" id="UP000557872">
    <property type="component" value="Unassembled WGS sequence"/>
</dbReference>
<evidence type="ECO:0000313" key="3">
    <source>
        <dbReference type="Proteomes" id="UP000557872"/>
    </source>
</evidence>
<organism evidence="2 3">
    <name type="scientific">Oceaniferula marina</name>
    <dbReference type="NCBI Taxonomy" id="2748318"/>
    <lineage>
        <taxon>Bacteria</taxon>
        <taxon>Pseudomonadati</taxon>
        <taxon>Verrucomicrobiota</taxon>
        <taxon>Verrucomicrobiia</taxon>
        <taxon>Verrucomicrobiales</taxon>
        <taxon>Verrucomicrobiaceae</taxon>
        <taxon>Oceaniferula</taxon>
    </lineage>
</organism>
<dbReference type="Pfam" id="PF00483">
    <property type="entry name" value="NTP_transferase"/>
    <property type="match status" value="1"/>
</dbReference>
<keyword evidence="2" id="KW-0808">Transferase</keyword>
<feature type="domain" description="Nucleotidyl transferase" evidence="1">
    <location>
        <begin position="6"/>
        <end position="142"/>
    </location>
</feature>
<dbReference type="InterPro" id="IPR029044">
    <property type="entry name" value="Nucleotide-diphossugar_trans"/>
</dbReference>
<dbReference type="Gene3D" id="3.90.550.10">
    <property type="entry name" value="Spore Coat Polysaccharide Biosynthesis Protein SpsA, Chain A"/>
    <property type="match status" value="1"/>
</dbReference>
<dbReference type="InterPro" id="IPR005835">
    <property type="entry name" value="NTP_transferase_dom"/>
</dbReference>
<sequence>MEPTLLVLAAGMGSRYGGLKQMDPMGPNGETVLDYSVYDAIRAGFKRVVFIIREDFADLFKEQVGAKFAGKIEVDYVFQKLDDLPVGFAVPEGRVKPWGTIHAIRAARTAISGPFAVINADDFYGSDAYQQIAKYFAQTTEQNDDKSHYCMVGYHITKTLSDHGDVNRGICSAENGFLKDVEEVTEIKREDDGNIYGNGLDGNRREVPESAIASMNFWGFTNEFFTQIEAHFITFLKERGTELKSECYIPTLVDELIREDRGDCKVLETTSSWFGVTYPEDKPHVVENIQQLIDAGDYPTPLD</sequence>
<evidence type="ECO:0000259" key="1">
    <source>
        <dbReference type="Pfam" id="PF00483"/>
    </source>
</evidence>
<reference evidence="2 3" key="1">
    <citation type="submission" date="2020-07" db="EMBL/GenBank/DDBJ databases">
        <title>Roseicoccus Jingziensis gen. nov., sp. nov., isolated from coastal seawater.</title>
        <authorList>
            <person name="Feng X."/>
        </authorList>
    </citation>
    <scope>NUCLEOTIDE SEQUENCE [LARGE SCALE GENOMIC DNA]</scope>
    <source>
        <strain evidence="2 3">N1E253</strain>
    </source>
</reference>
<name>A0A851GJ66_9BACT</name>
<dbReference type="GO" id="GO:0016740">
    <property type="term" value="F:transferase activity"/>
    <property type="evidence" value="ECO:0007669"/>
    <property type="project" value="UniProtKB-KW"/>
</dbReference>
<dbReference type="RefSeq" id="WP_178934080.1">
    <property type="nucleotide sequence ID" value="NZ_JACBAZ010000008.1"/>
</dbReference>
<comment type="caution">
    <text evidence="2">The sequence shown here is derived from an EMBL/GenBank/DDBJ whole genome shotgun (WGS) entry which is preliminary data.</text>
</comment>
<dbReference type="SUPFAM" id="SSF53448">
    <property type="entry name" value="Nucleotide-diphospho-sugar transferases"/>
    <property type="match status" value="1"/>
</dbReference>
<evidence type="ECO:0000313" key="2">
    <source>
        <dbReference type="EMBL" id="NWK57219.1"/>
    </source>
</evidence>
<proteinExistence type="predicted"/>
<keyword evidence="3" id="KW-1185">Reference proteome</keyword>
<accession>A0A851GJ66</accession>
<protein>
    <submittedName>
        <fullName evidence="2">NTP transferase domain-containing protein</fullName>
    </submittedName>
</protein>
<dbReference type="EMBL" id="JACBAZ010000008">
    <property type="protein sequence ID" value="NWK57219.1"/>
    <property type="molecule type" value="Genomic_DNA"/>
</dbReference>
<gene>
    <name evidence="2" type="ORF">HW115_16470</name>
</gene>
<dbReference type="AlphaFoldDB" id="A0A851GJ66"/>